<sequence length="181" mass="19977">MDIRFLISQDIDAYRDLRLHALRESPTAFASSFEQEAQYPLTAFAHRLHLDDDVNGVFGAFGDGDRLVGMLGFSRETRLKRAHVGALWSLYVLPEFRGQGVGARLLDGAIAHARQLSGLRQITLSVTAGNGAAGSLYRSRGFKSFGLARAASCLDGNYFDEEYLALHVGSSERLSRDQRHC</sequence>
<organism evidence="4 5">
    <name type="scientific">Shackletoniella antarctica</name>
    <dbReference type="NCBI Taxonomy" id="268115"/>
    <lineage>
        <taxon>Bacteria</taxon>
        <taxon>Bacillati</taxon>
        <taxon>Cyanobacteriota</taxon>
        <taxon>Cyanophyceae</taxon>
        <taxon>Oculatellales</taxon>
        <taxon>Oculatellaceae</taxon>
        <taxon>Shackletoniella</taxon>
    </lineage>
</organism>
<dbReference type="PANTHER" id="PTHR43877">
    <property type="entry name" value="AMINOALKYLPHOSPHONATE N-ACETYLTRANSFERASE-RELATED-RELATED"/>
    <property type="match status" value="1"/>
</dbReference>
<gene>
    <name evidence="4" type="ORF">DCF17_11380</name>
</gene>
<reference evidence="4 5" key="2">
    <citation type="submission" date="2018-06" db="EMBL/GenBank/DDBJ databases">
        <title>Metagenomic assembly of (sub)arctic Cyanobacteria and their associated microbiome from non-axenic cultures.</title>
        <authorList>
            <person name="Baurain D."/>
        </authorList>
    </citation>
    <scope>NUCLEOTIDE SEQUENCE [LARGE SCALE GENOMIC DNA]</scope>
    <source>
        <strain evidence="4">ULC041bin1</strain>
    </source>
</reference>
<evidence type="ECO:0000259" key="3">
    <source>
        <dbReference type="PROSITE" id="PS51186"/>
    </source>
</evidence>
<protein>
    <submittedName>
        <fullName evidence="4">GNAT family N-acetyltransferase</fullName>
    </submittedName>
</protein>
<dbReference type="Proteomes" id="UP000249081">
    <property type="component" value="Unassembled WGS sequence"/>
</dbReference>
<evidence type="ECO:0000256" key="1">
    <source>
        <dbReference type="ARBA" id="ARBA00022679"/>
    </source>
</evidence>
<evidence type="ECO:0000313" key="5">
    <source>
        <dbReference type="Proteomes" id="UP000249081"/>
    </source>
</evidence>
<proteinExistence type="predicted"/>
<dbReference type="CDD" id="cd04301">
    <property type="entry name" value="NAT_SF"/>
    <property type="match status" value="1"/>
</dbReference>
<accession>A0A2W4W938</accession>
<dbReference type="SUPFAM" id="SSF55729">
    <property type="entry name" value="Acyl-CoA N-acyltransferases (Nat)"/>
    <property type="match status" value="1"/>
</dbReference>
<dbReference type="EMBL" id="QBMN01000070">
    <property type="protein sequence ID" value="PZO40952.1"/>
    <property type="molecule type" value="Genomic_DNA"/>
</dbReference>
<dbReference type="AlphaFoldDB" id="A0A2W4W938"/>
<keyword evidence="1 4" id="KW-0808">Transferase</keyword>
<dbReference type="Gene3D" id="3.40.630.30">
    <property type="match status" value="1"/>
</dbReference>
<feature type="domain" description="N-acetyltransferase" evidence="3">
    <location>
        <begin position="1"/>
        <end position="169"/>
    </location>
</feature>
<reference evidence="5" key="1">
    <citation type="submission" date="2018-04" db="EMBL/GenBank/DDBJ databases">
        <authorList>
            <person name="Cornet L."/>
        </authorList>
    </citation>
    <scope>NUCLEOTIDE SEQUENCE [LARGE SCALE GENOMIC DNA]</scope>
</reference>
<dbReference type="InterPro" id="IPR050832">
    <property type="entry name" value="Bact_Acetyltransf"/>
</dbReference>
<keyword evidence="2" id="KW-0012">Acyltransferase</keyword>
<evidence type="ECO:0000313" key="4">
    <source>
        <dbReference type="EMBL" id="PZO40952.1"/>
    </source>
</evidence>
<comment type="caution">
    <text evidence="4">The sequence shown here is derived from an EMBL/GenBank/DDBJ whole genome shotgun (WGS) entry which is preliminary data.</text>
</comment>
<dbReference type="Pfam" id="PF00583">
    <property type="entry name" value="Acetyltransf_1"/>
    <property type="match status" value="1"/>
</dbReference>
<dbReference type="InterPro" id="IPR016181">
    <property type="entry name" value="Acyl_CoA_acyltransferase"/>
</dbReference>
<evidence type="ECO:0000256" key="2">
    <source>
        <dbReference type="ARBA" id="ARBA00023315"/>
    </source>
</evidence>
<name>A0A2W4W938_9CYAN</name>
<dbReference type="PROSITE" id="PS51186">
    <property type="entry name" value="GNAT"/>
    <property type="match status" value="1"/>
</dbReference>
<dbReference type="GO" id="GO:0016747">
    <property type="term" value="F:acyltransferase activity, transferring groups other than amino-acyl groups"/>
    <property type="evidence" value="ECO:0007669"/>
    <property type="project" value="InterPro"/>
</dbReference>
<dbReference type="InterPro" id="IPR000182">
    <property type="entry name" value="GNAT_dom"/>
</dbReference>